<proteinExistence type="predicted"/>
<evidence type="ECO:0000313" key="1">
    <source>
        <dbReference type="EMBL" id="GBL94751.1"/>
    </source>
</evidence>
<dbReference type="Proteomes" id="UP000499080">
    <property type="component" value="Unassembled WGS sequence"/>
</dbReference>
<reference evidence="1 2" key="1">
    <citation type="journal article" date="2019" name="Sci. Rep.">
        <title>Orb-weaving spider Araneus ventricosus genome elucidates the spidroin gene catalogue.</title>
        <authorList>
            <person name="Kono N."/>
            <person name="Nakamura H."/>
            <person name="Ohtoshi R."/>
            <person name="Moran D.A.P."/>
            <person name="Shinohara A."/>
            <person name="Yoshida Y."/>
            <person name="Fujiwara M."/>
            <person name="Mori M."/>
            <person name="Tomita M."/>
            <person name="Arakawa K."/>
        </authorList>
    </citation>
    <scope>NUCLEOTIDE SEQUENCE [LARGE SCALE GENOMIC DNA]</scope>
</reference>
<evidence type="ECO:0000313" key="2">
    <source>
        <dbReference type="Proteomes" id="UP000499080"/>
    </source>
</evidence>
<sequence length="109" mass="12344">MLSSSEWPPQMGLGKRDVLRIRTVPAVVMVYEGVGEFPLSLKEELRSSRILRLLYSNRLRNQSVKKETFSGLWIETLDAIAWPPSSQDFSPSDAFACGFIKPLCINKNK</sequence>
<dbReference type="EMBL" id="BGPR01000105">
    <property type="protein sequence ID" value="GBL94751.1"/>
    <property type="molecule type" value="Genomic_DNA"/>
</dbReference>
<organism evidence="1 2">
    <name type="scientific">Araneus ventricosus</name>
    <name type="common">Orbweaver spider</name>
    <name type="synonym">Epeira ventricosa</name>
    <dbReference type="NCBI Taxonomy" id="182803"/>
    <lineage>
        <taxon>Eukaryota</taxon>
        <taxon>Metazoa</taxon>
        <taxon>Ecdysozoa</taxon>
        <taxon>Arthropoda</taxon>
        <taxon>Chelicerata</taxon>
        <taxon>Arachnida</taxon>
        <taxon>Araneae</taxon>
        <taxon>Araneomorphae</taxon>
        <taxon>Entelegynae</taxon>
        <taxon>Araneoidea</taxon>
        <taxon>Araneidae</taxon>
        <taxon>Araneus</taxon>
    </lineage>
</organism>
<comment type="caution">
    <text evidence="1">The sequence shown here is derived from an EMBL/GenBank/DDBJ whole genome shotgun (WGS) entry which is preliminary data.</text>
</comment>
<accession>A0A4Y2BRB0</accession>
<dbReference type="AlphaFoldDB" id="A0A4Y2BRB0"/>
<protein>
    <submittedName>
        <fullName evidence="1">Uncharacterized protein</fullName>
    </submittedName>
</protein>
<keyword evidence="2" id="KW-1185">Reference proteome</keyword>
<gene>
    <name evidence="1" type="ORF">AVEN_244736_1</name>
</gene>
<name>A0A4Y2BRB0_ARAVE</name>